<feature type="chain" id="PRO_5011543798" description="DUF4159 domain-containing protein" evidence="1">
    <location>
        <begin position="26"/>
        <end position="291"/>
    </location>
</feature>
<organism evidence="3 4">
    <name type="scientific">Planctomicrobium piriforme</name>
    <dbReference type="NCBI Taxonomy" id="1576369"/>
    <lineage>
        <taxon>Bacteria</taxon>
        <taxon>Pseudomonadati</taxon>
        <taxon>Planctomycetota</taxon>
        <taxon>Planctomycetia</taxon>
        <taxon>Planctomycetales</taxon>
        <taxon>Planctomycetaceae</taxon>
        <taxon>Planctomicrobium</taxon>
    </lineage>
</organism>
<dbReference type="Pfam" id="PF13709">
    <property type="entry name" value="DUF4159"/>
    <property type="match status" value="1"/>
</dbReference>
<dbReference type="Proteomes" id="UP000199518">
    <property type="component" value="Unassembled WGS sequence"/>
</dbReference>
<keyword evidence="4" id="KW-1185">Reference proteome</keyword>
<dbReference type="STRING" id="1576369.SAMN05421753_10658"/>
<proteinExistence type="predicted"/>
<evidence type="ECO:0000259" key="2">
    <source>
        <dbReference type="Pfam" id="PF13709"/>
    </source>
</evidence>
<dbReference type="InterPro" id="IPR025297">
    <property type="entry name" value="DUF4159"/>
</dbReference>
<dbReference type="AlphaFoldDB" id="A0A1I3FW42"/>
<reference evidence="4" key="1">
    <citation type="submission" date="2016-10" db="EMBL/GenBank/DDBJ databases">
        <authorList>
            <person name="Varghese N."/>
            <person name="Submissions S."/>
        </authorList>
    </citation>
    <scope>NUCLEOTIDE SEQUENCE [LARGE SCALE GENOMIC DNA]</scope>
    <source>
        <strain evidence="4">DSM 26348</strain>
    </source>
</reference>
<evidence type="ECO:0000256" key="1">
    <source>
        <dbReference type="SAM" id="SignalP"/>
    </source>
</evidence>
<protein>
    <recommendedName>
        <fullName evidence="2">DUF4159 domain-containing protein</fullName>
    </recommendedName>
</protein>
<dbReference type="Gene3D" id="3.40.50.12140">
    <property type="entry name" value="Domain of unknown function DUF4159"/>
    <property type="match status" value="1"/>
</dbReference>
<sequence>MRRMLLVSGLLCLLTLSSFVVTALAQLVPGQAFSQAIRKAARKTMQFNVDRNGVPDWEADKEFPTDVFTFVRIQYNPQGGSRGTWQTDWPDSDLNFSFRLQQLTSLKVNPNPIVLELTDPQLFNYPFIYFCEPGGGYGGRGAGLNFSQEEAETLRRYLEQGGFAMFDDFWGEAEWDEYYEAMKRVFPDREPQELPLDHPIFHSVYDLKEKPQVPSISFAQRGLSYERPDAKDVHYRGWFDDDGRLMAIACHNTDLGDGWEREGEDENFFHEYSEKRAYPMGINIIFYVMTH</sequence>
<evidence type="ECO:0000313" key="4">
    <source>
        <dbReference type="Proteomes" id="UP000199518"/>
    </source>
</evidence>
<keyword evidence="1" id="KW-0732">Signal</keyword>
<dbReference type="EMBL" id="FOQD01000006">
    <property type="protein sequence ID" value="SFI15446.1"/>
    <property type="molecule type" value="Genomic_DNA"/>
</dbReference>
<feature type="domain" description="DUF4159" evidence="2">
    <location>
        <begin position="69"/>
        <end position="289"/>
    </location>
</feature>
<dbReference type="RefSeq" id="WP_245764561.1">
    <property type="nucleotide sequence ID" value="NZ_FOQD01000006.1"/>
</dbReference>
<accession>A0A1I3FW42</accession>
<evidence type="ECO:0000313" key="3">
    <source>
        <dbReference type="EMBL" id="SFI15446.1"/>
    </source>
</evidence>
<gene>
    <name evidence="3" type="ORF">SAMN05421753_10658</name>
</gene>
<feature type="signal peptide" evidence="1">
    <location>
        <begin position="1"/>
        <end position="25"/>
    </location>
</feature>
<name>A0A1I3FW42_9PLAN</name>